<evidence type="ECO:0000313" key="3">
    <source>
        <dbReference type="Proteomes" id="UP000002695"/>
    </source>
</evidence>
<keyword evidence="3" id="KW-1185">Reference proteome</keyword>
<dbReference type="EMBL" id="CP001363">
    <property type="protein sequence ID" value="ACY91384.1"/>
    <property type="molecule type" value="Genomic_DNA"/>
</dbReference>
<dbReference type="KEGG" id="seo:STM14_5044"/>
<reference evidence="2 3" key="1">
    <citation type="journal article" date="2010" name="J. Bacteriol.">
        <title>Short-term signatures of evolutionary change in the Salmonella enterica serovar typhimurium 14028 genome.</title>
        <authorList>
            <person name="Jarvik T."/>
            <person name="Smillie C."/>
            <person name="Groisman E.A."/>
            <person name="Ochman H."/>
        </authorList>
    </citation>
    <scope>NUCLEOTIDE SEQUENCE [LARGE SCALE GENOMIC DNA]</scope>
    <source>
        <strain evidence="3">14028s / SGSC 2262</strain>
    </source>
</reference>
<sequence length="51" mass="5308">MWARGRLDDAPASPSGNVSPDGAYATVLEIYRGSGGVKKSAGIEEKEALTQ</sequence>
<dbReference type="Proteomes" id="UP000002695">
    <property type="component" value="Chromosome"/>
</dbReference>
<name>A0A0F6BA32_SALT1</name>
<evidence type="ECO:0000256" key="1">
    <source>
        <dbReference type="SAM" id="MobiDB-lite"/>
    </source>
</evidence>
<dbReference type="AlphaFoldDB" id="A0A0F6BA32"/>
<evidence type="ECO:0000313" key="2">
    <source>
        <dbReference type="EMBL" id="ACY91384.1"/>
    </source>
</evidence>
<protein>
    <submittedName>
        <fullName evidence="2">Uncharacterized protein</fullName>
    </submittedName>
</protein>
<feature type="region of interest" description="Disordered" evidence="1">
    <location>
        <begin position="1"/>
        <end position="22"/>
    </location>
</feature>
<accession>A0A0F6BA32</accession>
<dbReference type="HOGENOM" id="CLU_3103520_0_0_6"/>
<proteinExistence type="predicted"/>
<gene>
    <name evidence="2" type="ordered locus">STM14_5044</name>
</gene>
<organism evidence="2 3">
    <name type="scientific">Salmonella typhimurium (strain 14028s / SGSC 2262)</name>
    <dbReference type="NCBI Taxonomy" id="588858"/>
    <lineage>
        <taxon>Bacteria</taxon>
        <taxon>Pseudomonadati</taxon>
        <taxon>Pseudomonadota</taxon>
        <taxon>Gammaproteobacteria</taxon>
        <taxon>Enterobacterales</taxon>
        <taxon>Enterobacteriaceae</taxon>
        <taxon>Salmonella</taxon>
    </lineage>
</organism>
<dbReference type="PATRIC" id="fig|588858.6.peg.4568"/>